<gene>
    <name evidence="1" type="ORF">SAMN05660472_02856</name>
</gene>
<protein>
    <submittedName>
        <fullName evidence="1">Uncharacterized protein</fullName>
    </submittedName>
</protein>
<sequence length="65" mass="7708">MKSIRRMNCEEMLEFMKKNRLMEFTYTDGIKISRNNHSGLNISFGDGEEMDYKFYMNLLEGLAQS</sequence>
<dbReference type="OrthoDB" id="9918512at2"/>
<name>A0A1G9IGH7_9FIRM</name>
<reference evidence="1 2" key="1">
    <citation type="submission" date="2016-10" db="EMBL/GenBank/DDBJ databases">
        <authorList>
            <person name="de Groot N.N."/>
        </authorList>
    </citation>
    <scope>NUCLEOTIDE SEQUENCE [LARGE SCALE GENOMIC DNA]</scope>
    <source>
        <strain evidence="1 2">DSM 18346</strain>
    </source>
</reference>
<keyword evidence="2" id="KW-1185">Reference proteome</keyword>
<organism evidence="1 2">
    <name type="scientific">Natronincola ferrireducens</name>
    <dbReference type="NCBI Taxonomy" id="393762"/>
    <lineage>
        <taxon>Bacteria</taxon>
        <taxon>Bacillati</taxon>
        <taxon>Bacillota</taxon>
        <taxon>Clostridia</taxon>
        <taxon>Peptostreptococcales</taxon>
        <taxon>Natronincolaceae</taxon>
        <taxon>Natronincola</taxon>
    </lineage>
</organism>
<accession>A0A1G9IGH7</accession>
<dbReference type="Proteomes" id="UP000198718">
    <property type="component" value="Unassembled WGS sequence"/>
</dbReference>
<dbReference type="EMBL" id="FNFP01000011">
    <property type="protein sequence ID" value="SDL23974.1"/>
    <property type="molecule type" value="Genomic_DNA"/>
</dbReference>
<evidence type="ECO:0000313" key="2">
    <source>
        <dbReference type="Proteomes" id="UP000198718"/>
    </source>
</evidence>
<dbReference type="AlphaFoldDB" id="A0A1G9IGH7"/>
<dbReference type="RefSeq" id="WP_090554816.1">
    <property type="nucleotide sequence ID" value="NZ_FNFP01000011.1"/>
</dbReference>
<dbReference type="STRING" id="393762.SAMN05660472_02856"/>
<proteinExistence type="predicted"/>
<evidence type="ECO:0000313" key="1">
    <source>
        <dbReference type="EMBL" id="SDL23974.1"/>
    </source>
</evidence>